<dbReference type="InterPro" id="IPR009061">
    <property type="entry name" value="DNA-bd_dom_put_sf"/>
</dbReference>
<gene>
    <name evidence="12" type="primary">syfB</name>
    <name evidence="12" type="ORF">Petal_141</name>
</gene>
<dbReference type="InterPro" id="IPR045864">
    <property type="entry name" value="aa-tRNA-synth_II/BPL/LPL"/>
</dbReference>
<dbReference type="PANTHER" id="PTHR10947:SF0">
    <property type="entry name" value="PHENYLALANINE--TRNA LIGASE BETA SUBUNIT"/>
    <property type="match status" value="1"/>
</dbReference>
<dbReference type="GeneID" id="37544672"/>
<dbReference type="Gene3D" id="3.30.930.10">
    <property type="entry name" value="Bira Bifunctional Protein, Domain 2"/>
    <property type="match status" value="1"/>
</dbReference>
<dbReference type="PROSITE" id="PS51483">
    <property type="entry name" value="B5"/>
    <property type="match status" value="1"/>
</dbReference>
<keyword evidence="7" id="KW-0460">Magnesium</keyword>
<evidence type="ECO:0000256" key="3">
    <source>
        <dbReference type="ARBA" id="ARBA00022598"/>
    </source>
</evidence>
<evidence type="ECO:0000256" key="7">
    <source>
        <dbReference type="ARBA" id="ARBA00022842"/>
    </source>
</evidence>
<feature type="domain" description="B5" evidence="11">
    <location>
        <begin position="385"/>
        <end position="467"/>
    </location>
</feature>
<dbReference type="Pfam" id="PF03484">
    <property type="entry name" value="B5"/>
    <property type="match status" value="1"/>
</dbReference>
<dbReference type="InterPro" id="IPR020825">
    <property type="entry name" value="Phe-tRNA_synthase-like_B3/B4"/>
</dbReference>
<dbReference type="EMBL" id="MF460360">
    <property type="protein sequence ID" value="AXC47241.1"/>
    <property type="molecule type" value="Genomic_DNA"/>
</dbReference>
<dbReference type="SUPFAM" id="SSF56037">
    <property type="entry name" value="PheT/TilS domain"/>
    <property type="match status" value="1"/>
</dbReference>
<dbReference type="InterPro" id="IPR045060">
    <property type="entry name" value="Phe-tRNA-ligase_IIc_bsu"/>
</dbReference>
<dbReference type="GO" id="GO:0000287">
    <property type="term" value="F:magnesium ion binding"/>
    <property type="evidence" value="ECO:0007669"/>
    <property type="project" value="InterPro"/>
</dbReference>
<dbReference type="GO" id="GO:0004826">
    <property type="term" value="F:phenylalanine-tRNA ligase activity"/>
    <property type="evidence" value="ECO:0007669"/>
    <property type="project" value="UniProtKB-EC"/>
</dbReference>
<dbReference type="InterPro" id="IPR005146">
    <property type="entry name" value="B3/B4_tRNA-bd"/>
</dbReference>
<keyword evidence="5" id="KW-0547">Nucleotide-binding</keyword>
<geneLocation type="plastid" evidence="12"/>
<dbReference type="Pfam" id="PF03483">
    <property type="entry name" value="B3_4"/>
    <property type="match status" value="1"/>
</dbReference>
<evidence type="ECO:0000256" key="2">
    <source>
        <dbReference type="ARBA" id="ARBA00012814"/>
    </source>
</evidence>
<protein>
    <recommendedName>
        <fullName evidence="2">phenylalanine--tRNA ligase</fullName>
        <ecNumber evidence="2">6.1.1.20</ecNumber>
    </recommendedName>
</protein>
<dbReference type="InterPro" id="IPR005147">
    <property type="entry name" value="tRNA_synthase_B5-dom"/>
</dbReference>
<dbReference type="Gene3D" id="3.50.40.10">
    <property type="entry name" value="Phenylalanyl-trna Synthetase, Chain B, domain 3"/>
    <property type="match status" value="1"/>
</dbReference>
<feature type="domain" description="FDX-ACB" evidence="10">
    <location>
        <begin position="688"/>
        <end position="781"/>
    </location>
</feature>
<comment type="cofactor">
    <cofactor evidence="1">
        <name>Mg(2+)</name>
        <dbReference type="ChEBI" id="CHEBI:18420"/>
    </cofactor>
</comment>
<dbReference type="GO" id="GO:0006432">
    <property type="term" value="P:phenylalanyl-tRNA aminoacylation"/>
    <property type="evidence" value="ECO:0007669"/>
    <property type="project" value="InterPro"/>
</dbReference>
<dbReference type="CDD" id="cd00769">
    <property type="entry name" value="PheRS_beta_core"/>
    <property type="match status" value="1"/>
</dbReference>
<keyword evidence="4" id="KW-0479">Metal-binding</keyword>
<dbReference type="InterPro" id="IPR036690">
    <property type="entry name" value="Fdx_antiC-bd_sf"/>
</dbReference>
<evidence type="ECO:0000256" key="8">
    <source>
        <dbReference type="ARBA" id="ARBA00022917"/>
    </source>
</evidence>
<dbReference type="Gene3D" id="3.30.56.10">
    <property type="match status" value="2"/>
</dbReference>
<evidence type="ECO:0000256" key="1">
    <source>
        <dbReference type="ARBA" id="ARBA00001946"/>
    </source>
</evidence>
<dbReference type="GO" id="GO:0003723">
    <property type="term" value="F:RNA binding"/>
    <property type="evidence" value="ECO:0007669"/>
    <property type="project" value="InterPro"/>
</dbReference>
<keyword evidence="12" id="KW-0934">Plastid</keyword>
<keyword evidence="3" id="KW-0436">Ligase</keyword>
<dbReference type="SMART" id="SM00874">
    <property type="entry name" value="B5"/>
    <property type="match status" value="1"/>
</dbReference>
<dbReference type="SUPFAM" id="SSF46955">
    <property type="entry name" value="Putative DNA-binding domain"/>
    <property type="match status" value="2"/>
</dbReference>
<name>A0A344PFG9_9PHAE</name>
<evidence type="ECO:0000256" key="9">
    <source>
        <dbReference type="ARBA" id="ARBA00023146"/>
    </source>
</evidence>
<reference evidence="12" key="1">
    <citation type="journal article" date="2020" name="Sci. Rep.">
        <title>Organelle inheritance and genome architecture variation in isogamous brown algae.</title>
        <authorList>
            <person name="Choi J.W."/>
            <person name="Graf L."/>
            <person name="Peters A.F."/>
            <person name="Cock J.M."/>
            <person name="Nishitsuji K."/>
            <person name="Arimoto A."/>
            <person name="Shoguchi E."/>
            <person name="Nagasato C."/>
            <person name="Choi C.G."/>
            <person name="Yoon H.S."/>
        </authorList>
    </citation>
    <scope>NUCLEOTIDE SEQUENCE</scope>
</reference>
<dbReference type="RefSeq" id="YP_009505286.1">
    <property type="nucleotide sequence ID" value="NC_038231.1"/>
</dbReference>
<keyword evidence="9 12" id="KW-0030">Aminoacyl-tRNA synthetase</keyword>
<evidence type="ECO:0000313" key="12">
    <source>
        <dbReference type="EMBL" id="AXC47241.1"/>
    </source>
</evidence>
<dbReference type="GO" id="GO:0009328">
    <property type="term" value="C:phenylalanine-tRNA ligase complex"/>
    <property type="evidence" value="ECO:0007669"/>
    <property type="project" value="TreeGrafter"/>
</dbReference>
<organism evidence="12">
    <name type="scientific">Petalonia binghamiae</name>
    <dbReference type="NCBI Taxonomy" id="698476"/>
    <lineage>
        <taxon>Eukaryota</taxon>
        <taxon>Sar</taxon>
        <taxon>Stramenopiles</taxon>
        <taxon>Ochrophyta</taxon>
        <taxon>PX clade</taxon>
        <taxon>Phaeophyceae</taxon>
        <taxon>Ectocarpales</taxon>
        <taxon>Scytosiphonaceae</taxon>
        <taxon>Petalonia</taxon>
    </lineage>
</organism>
<dbReference type="PROSITE" id="PS51447">
    <property type="entry name" value="FDX_ACB"/>
    <property type="match status" value="1"/>
</dbReference>
<evidence type="ECO:0000256" key="5">
    <source>
        <dbReference type="ARBA" id="ARBA00022741"/>
    </source>
</evidence>
<dbReference type="InterPro" id="IPR005121">
    <property type="entry name" value="Fdx_antiC-bd"/>
</dbReference>
<dbReference type="Pfam" id="PF17759">
    <property type="entry name" value="tRNA_synthFbeta"/>
    <property type="match status" value="1"/>
</dbReference>
<dbReference type="SMART" id="SM00896">
    <property type="entry name" value="FDX-ACB"/>
    <property type="match status" value="1"/>
</dbReference>
<accession>A0A344PFG9</accession>
<keyword evidence="8" id="KW-0648">Protein biosynthesis</keyword>
<dbReference type="InterPro" id="IPR041616">
    <property type="entry name" value="PheRS_beta_core"/>
</dbReference>
<evidence type="ECO:0000259" key="11">
    <source>
        <dbReference type="PROSITE" id="PS51483"/>
    </source>
</evidence>
<evidence type="ECO:0000256" key="4">
    <source>
        <dbReference type="ARBA" id="ARBA00022723"/>
    </source>
</evidence>
<dbReference type="PANTHER" id="PTHR10947">
    <property type="entry name" value="PHENYLALANYL-TRNA SYNTHETASE BETA CHAIN AND LEUCINE-RICH REPEAT-CONTAINING PROTEIN 47"/>
    <property type="match status" value="1"/>
</dbReference>
<dbReference type="AlphaFoldDB" id="A0A344PFG9"/>
<dbReference type="GO" id="GO:0005524">
    <property type="term" value="F:ATP binding"/>
    <property type="evidence" value="ECO:0007669"/>
    <property type="project" value="UniProtKB-KW"/>
</dbReference>
<sequence length="782" mass="90921">MYISLKWIQEIIGVQKLTLNRLVNRLTLAGFEIESITTKNYYEDFDIILDISFTANRADVSNIKGLITEIIALFKSNFFLEIPGNIRPLILLDSQISKSMLNLDLHSYLKQIKNDIDPRNSTTLARNLLKSKSYKILNNYKLWQYNYSLWEWYLQKKSFSKILKNLNLHKVIDSNEGVTLCNITSKKIEIKSSPHWIKKRLLLMGFNPVNNIIDTLNYLMIETGQVFFAYDLEILEDLMSTKNLVFITKWATEESLFPISESKRISLNSNILTLTLNNKIISIPGFIQNNNTIVNKNTSSVLIQYGIYDAKKIKISSKLLNLRTDYSIKSEKQTDLNLLEQSYLRLIHLFWTQKIKFESEIPIVNNNTLKKVGDNVSLFSRYIKQSQKKIKISYKNIKQLTGPYNNSDALNKFQIVRNLKLLNFKIDLQTDQNCYVLIPLARKVDIAREVDIVEEIIRVIGFNKFKPLRLINNKFGYLTKNEKLKRRLRSYFLNLGFNESIHSILIKKDSKNEISLKNPLFNDSSILRLSLLNGLIDKVKVNQKNIGEIFETFELGRVYKLLSDGKKKEIEVISGIFGGQIFHSTWGSEKSSINWFEAKGIMETLIEKLNLQLPIYWNPTNVYGTTFHPNLTTDLFIGNQKLGTFGQIHPTLALKNNIQKKVYLFEINTEILNRFSHSKNLINYIPYSSYPISYIDLSFIVNKSIFSYEIEKIIYLLAQPLLQSISLFDYYSKKPIKEGYCSLSFKLTFQSKSRTLANNEVLGIINPIILYLEKHYDIKFQE</sequence>
<evidence type="ECO:0000256" key="6">
    <source>
        <dbReference type="ARBA" id="ARBA00022840"/>
    </source>
</evidence>
<dbReference type="Pfam" id="PF03147">
    <property type="entry name" value="FDX-ACB"/>
    <property type="match status" value="1"/>
</dbReference>
<dbReference type="SMART" id="SM00873">
    <property type="entry name" value="B3_4"/>
    <property type="match status" value="1"/>
</dbReference>
<dbReference type="EC" id="6.1.1.20" evidence="2"/>
<dbReference type="SUPFAM" id="SSF55681">
    <property type="entry name" value="Class II aaRS and biotin synthetases"/>
    <property type="match status" value="1"/>
</dbReference>
<keyword evidence="6" id="KW-0067">ATP-binding</keyword>
<dbReference type="Gene3D" id="3.30.70.380">
    <property type="entry name" value="Ferrodoxin-fold anticodon-binding domain"/>
    <property type="match status" value="1"/>
</dbReference>
<evidence type="ECO:0000259" key="10">
    <source>
        <dbReference type="PROSITE" id="PS51447"/>
    </source>
</evidence>
<dbReference type="SUPFAM" id="SSF54991">
    <property type="entry name" value="Anticodon-binding domain of PheRS"/>
    <property type="match status" value="1"/>
</dbReference>
<proteinExistence type="predicted"/>